<reference evidence="3" key="1">
    <citation type="submission" date="2023-07" db="EMBL/GenBank/DDBJ databases">
        <title>30 novel species of actinomycetes from the DSMZ collection.</title>
        <authorList>
            <person name="Nouioui I."/>
        </authorList>
    </citation>
    <scope>NUCLEOTIDE SEQUENCE [LARGE SCALE GENOMIC DNA]</scope>
    <source>
        <strain evidence="3">DSM 41981</strain>
    </source>
</reference>
<dbReference type="InterPro" id="IPR039374">
    <property type="entry name" value="SIP_fam"/>
</dbReference>
<dbReference type="CDD" id="cd06193">
    <property type="entry name" value="siderophore_interacting"/>
    <property type="match status" value="1"/>
</dbReference>
<evidence type="ECO:0000259" key="1">
    <source>
        <dbReference type="PROSITE" id="PS51384"/>
    </source>
</evidence>
<name>A0ABD5F2Y6_9ACTN</name>
<dbReference type="PANTHER" id="PTHR30157">
    <property type="entry name" value="FERRIC REDUCTASE, NADPH-DEPENDENT"/>
    <property type="match status" value="1"/>
</dbReference>
<keyword evidence="3" id="KW-1185">Reference proteome</keyword>
<dbReference type="RefSeq" id="WP_311639150.1">
    <property type="nucleotide sequence ID" value="NZ_JAVRES010000426.1"/>
</dbReference>
<dbReference type="Gene3D" id="2.40.30.10">
    <property type="entry name" value="Translation factors"/>
    <property type="match status" value="1"/>
</dbReference>
<dbReference type="PROSITE" id="PS51384">
    <property type="entry name" value="FAD_FR"/>
    <property type="match status" value="1"/>
</dbReference>
<dbReference type="AlphaFoldDB" id="A0ABD5F2Y6"/>
<feature type="non-terminal residue" evidence="2">
    <location>
        <position position="122"/>
    </location>
</feature>
<dbReference type="InterPro" id="IPR017938">
    <property type="entry name" value="Riboflavin_synthase-like_b-brl"/>
</dbReference>
<feature type="domain" description="FAD-binding FR-type" evidence="1">
    <location>
        <begin position="1"/>
        <end position="93"/>
    </location>
</feature>
<dbReference type="Proteomes" id="UP001183535">
    <property type="component" value="Unassembled WGS sequence"/>
</dbReference>
<gene>
    <name evidence="2" type="ORF">RM877_40730</name>
</gene>
<dbReference type="SUPFAM" id="SSF63380">
    <property type="entry name" value="Riboflavin synthase domain-like"/>
    <property type="match status" value="1"/>
</dbReference>
<dbReference type="InterPro" id="IPR017927">
    <property type="entry name" value="FAD-bd_FR_type"/>
</dbReference>
<comment type="caution">
    <text evidence="2">The sequence shown here is derived from an EMBL/GenBank/DDBJ whole genome shotgun (WGS) entry which is preliminary data.</text>
</comment>
<proteinExistence type="predicted"/>
<dbReference type="EMBL" id="JAVRES010000426">
    <property type="protein sequence ID" value="MDT0440970.1"/>
    <property type="molecule type" value="Genomic_DNA"/>
</dbReference>
<sequence length="122" mass="13032">MLRLRMESPTVFEVAVAEPTSYLRCWGPDPDCSKTEYQRGYTMSEMDPETGHFAVDVVLHEPSGPASKWARTAKPGDTIPVMSLGSPGFTVPDDLPAGYLLIGDAAAIPAVNGIIGALPQDI</sequence>
<organism evidence="2 3">
    <name type="scientific">Streptomyces doudnae</name>
    <dbReference type="NCBI Taxonomy" id="3075536"/>
    <lineage>
        <taxon>Bacteria</taxon>
        <taxon>Bacillati</taxon>
        <taxon>Actinomycetota</taxon>
        <taxon>Actinomycetes</taxon>
        <taxon>Kitasatosporales</taxon>
        <taxon>Streptomycetaceae</taxon>
        <taxon>Streptomyces</taxon>
    </lineage>
</organism>
<protein>
    <submittedName>
        <fullName evidence="2">Siderophore-interacting protein</fullName>
    </submittedName>
</protein>
<dbReference type="InterPro" id="IPR013113">
    <property type="entry name" value="SIP_FAD-bd"/>
</dbReference>
<accession>A0ABD5F2Y6</accession>
<evidence type="ECO:0000313" key="3">
    <source>
        <dbReference type="Proteomes" id="UP001183535"/>
    </source>
</evidence>
<dbReference type="PANTHER" id="PTHR30157:SF0">
    <property type="entry name" value="NADPH-DEPENDENT FERRIC-CHELATE REDUCTASE"/>
    <property type="match status" value="1"/>
</dbReference>
<evidence type="ECO:0000313" key="2">
    <source>
        <dbReference type="EMBL" id="MDT0440970.1"/>
    </source>
</evidence>
<dbReference type="Pfam" id="PF08021">
    <property type="entry name" value="FAD_binding_9"/>
    <property type="match status" value="1"/>
</dbReference>